<organism evidence="2 3">
    <name type="scientific">Asparagus officinalis</name>
    <name type="common">Garden asparagus</name>
    <dbReference type="NCBI Taxonomy" id="4686"/>
    <lineage>
        <taxon>Eukaryota</taxon>
        <taxon>Viridiplantae</taxon>
        <taxon>Streptophyta</taxon>
        <taxon>Embryophyta</taxon>
        <taxon>Tracheophyta</taxon>
        <taxon>Spermatophyta</taxon>
        <taxon>Magnoliopsida</taxon>
        <taxon>Liliopsida</taxon>
        <taxon>Asparagales</taxon>
        <taxon>Asparagaceae</taxon>
        <taxon>Asparagoideae</taxon>
        <taxon>Asparagus</taxon>
    </lineage>
</organism>
<dbReference type="EMBL" id="CM007385">
    <property type="protein sequence ID" value="ONK68239.1"/>
    <property type="molecule type" value="Genomic_DNA"/>
</dbReference>
<evidence type="ECO:0000256" key="1">
    <source>
        <dbReference type="SAM" id="SignalP"/>
    </source>
</evidence>
<feature type="signal peptide" evidence="1">
    <location>
        <begin position="1"/>
        <end position="22"/>
    </location>
</feature>
<reference evidence="3" key="1">
    <citation type="journal article" date="2017" name="Nat. Commun.">
        <title>The asparagus genome sheds light on the origin and evolution of a young Y chromosome.</title>
        <authorList>
            <person name="Harkess A."/>
            <person name="Zhou J."/>
            <person name="Xu C."/>
            <person name="Bowers J.E."/>
            <person name="Van der Hulst R."/>
            <person name="Ayyampalayam S."/>
            <person name="Mercati F."/>
            <person name="Riccardi P."/>
            <person name="McKain M.R."/>
            <person name="Kakrana A."/>
            <person name="Tang H."/>
            <person name="Ray J."/>
            <person name="Groenendijk J."/>
            <person name="Arikit S."/>
            <person name="Mathioni S.M."/>
            <person name="Nakano M."/>
            <person name="Shan H."/>
            <person name="Telgmann-Rauber A."/>
            <person name="Kanno A."/>
            <person name="Yue Z."/>
            <person name="Chen H."/>
            <person name="Li W."/>
            <person name="Chen Y."/>
            <person name="Xu X."/>
            <person name="Zhang Y."/>
            <person name="Luo S."/>
            <person name="Chen H."/>
            <person name="Gao J."/>
            <person name="Mao Z."/>
            <person name="Pires J.C."/>
            <person name="Luo M."/>
            <person name="Kudrna D."/>
            <person name="Wing R.A."/>
            <person name="Meyers B.C."/>
            <person name="Yi K."/>
            <person name="Kong H."/>
            <person name="Lavrijsen P."/>
            <person name="Sunseri F."/>
            <person name="Falavigna A."/>
            <person name="Ye Y."/>
            <person name="Leebens-Mack J.H."/>
            <person name="Chen G."/>
        </authorList>
    </citation>
    <scope>NUCLEOTIDE SEQUENCE [LARGE SCALE GENOMIC DNA]</scope>
    <source>
        <strain evidence="3">cv. DH0086</strain>
    </source>
</reference>
<keyword evidence="1" id="KW-0732">Signal</keyword>
<name>A0A5P1EU47_ASPOF</name>
<proteinExistence type="predicted"/>
<dbReference type="AlphaFoldDB" id="A0A5P1EU47"/>
<gene>
    <name evidence="2" type="ORF">A4U43_C05F9140</name>
</gene>
<accession>A0A5P1EU47</accession>
<feature type="chain" id="PRO_5024456136" evidence="1">
    <location>
        <begin position="23"/>
        <end position="123"/>
    </location>
</feature>
<evidence type="ECO:0000313" key="3">
    <source>
        <dbReference type="Proteomes" id="UP000243459"/>
    </source>
</evidence>
<evidence type="ECO:0000313" key="2">
    <source>
        <dbReference type="EMBL" id="ONK68239.1"/>
    </source>
</evidence>
<protein>
    <submittedName>
        <fullName evidence="2">Uncharacterized protein</fullName>
    </submittedName>
</protein>
<dbReference type="Proteomes" id="UP000243459">
    <property type="component" value="Chromosome 5"/>
</dbReference>
<sequence length="123" mass="13044">MAFLPSTSLLLLLLSSAILAAAAIGGDSDMSIIAYNEQHGFRGRAERRRDQTHLRPYESKERVRVGSERYKVNAGESLPDLGIVASVKDQGSCDKSLATGASGNKAFEATSHGSGNKAFETAS</sequence>
<keyword evidence="3" id="KW-1185">Reference proteome</keyword>
<dbReference type="Gramene" id="ONK68239">
    <property type="protein sequence ID" value="ONK68239"/>
    <property type="gene ID" value="A4U43_C05F9140"/>
</dbReference>